<sequence length="174" mass="19637">MLHPNVLGDWQEYDEDFTGLRVRVHSFKKGDVPKRGRDDDAKGLTYFSFQVTVENRAEEYFDLRLDHDEVQIRAGKDGHGAFLDKYRSAWIRNFRLYPLRRASATVYAAAPASHLKAIDIQIAMQVDDEGTDPYVWVGSDGIPESTGRTAVKKTRGKGIADEVSKFLEQGGTDL</sequence>
<dbReference type="KEGG" id="svt:SVTN_39375"/>
<proteinExistence type="predicted"/>
<keyword evidence="1" id="KW-0614">Plasmid</keyword>
<name>A0A0B5I8F2_9ACTN</name>
<dbReference type="AlphaFoldDB" id="A0A0B5I8F2"/>
<reference evidence="1 2" key="1">
    <citation type="submission" date="2014-12" db="EMBL/GenBank/DDBJ databases">
        <title>Complete genome sequence of Streptomyces vietnamensis strain GIMV4.0001, a genetic manipulable producer of the benzoisochromanequinone antibiotic granaticin.</title>
        <authorList>
            <person name="Deng M.R."/>
            <person name="Guo J."/>
            <person name="Ma L.Y."/>
            <person name="Feng G.D."/>
            <person name="Mo C.Y."/>
            <person name="Zhu H.H."/>
        </authorList>
    </citation>
    <scope>NUCLEOTIDE SEQUENCE [LARGE SCALE GENOMIC DNA]</scope>
    <source>
        <strain evidence="2">GIMV4.0001</strain>
        <plasmid evidence="1 2">pSVL1</plasmid>
    </source>
</reference>
<dbReference type="HOGENOM" id="CLU_1495434_0_0_11"/>
<dbReference type="Proteomes" id="UP000031774">
    <property type="component" value="Plasmid pSVL1"/>
</dbReference>
<organism evidence="1 2">
    <name type="scientific">Streptomyces vietnamensis</name>
    <dbReference type="NCBI Taxonomy" id="362257"/>
    <lineage>
        <taxon>Bacteria</taxon>
        <taxon>Bacillati</taxon>
        <taxon>Actinomycetota</taxon>
        <taxon>Actinomycetes</taxon>
        <taxon>Kitasatosporales</taxon>
        <taxon>Streptomycetaceae</taxon>
        <taxon>Streptomyces</taxon>
    </lineage>
</organism>
<geneLocation type="plasmid" evidence="1 2">
    <name>pSVL1</name>
</geneLocation>
<dbReference type="RefSeq" id="WP_041134766.1">
    <property type="nucleotide sequence ID" value="NZ_CP010408.1"/>
</dbReference>
<evidence type="ECO:0000313" key="1">
    <source>
        <dbReference type="EMBL" id="AJF70295.1"/>
    </source>
</evidence>
<protein>
    <submittedName>
        <fullName evidence="1">Uncharacterized protein</fullName>
    </submittedName>
</protein>
<accession>A0A0B5I8F2</accession>
<evidence type="ECO:0000313" key="2">
    <source>
        <dbReference type="Proteomes" id="UP000031774"/>
    </source>
</evidence>
<dbReference type="EMBL" id="CP010408">
    <property type="protein sequence ID" value="AJF70295.1"/>
    <property type="molecule type" value="Genomic_DNA"/>
</dbReference>
<gene>
    <name evidence="1" type="ORF">SVTN_39375</name>
</gene>
<keyword evidence="2" id="KW-1185">Reference proteome</keyword>